<reference evidence="2" key="2">
    <citation type="journal article" date="2015" name="Data Brief">
        <title>Shoot transcriptome of the giant reed, Arundo donax.</title>
        <authorList>
            <person name="Barrero R.A."/>
            <person name="Guerrero F.D."/>
            <person name="Moolhuijzen P."/>
            <person name="Goolsby J.A."/>
            <person name="Tidwell J."/>
            <person name="Bellgard S.E."/>
            <person name="Bellgard M.I."/>
        </authorList>
    </citation>
    <scope>NUCLEOTIDE SEQUENCE</scope>
    <source>
        <tissue evidence="2">Shoot tissue taken approximately 20 cm above the soil surface</tissue>
    </source>
</reference>
<dbReference type="AlphaFoldDB" id="A0A0A8ZPW3"/>
<name>A0A0A8ZPW3_ARUDO</name>
<dbReference type="EMBL" id="GBRH01258182">
    <property type="protein sequence ID" value="JAD39713.1"/>
    <property type="molecule type" value="Transcribed_RNA"/>
</dbReference>
<feature type="region of interest" description="Disordered" evidence="1">
    <location>
        <begin position="14"/>
        <end position="68"/>
    </location>
</feature>
<protein>
    <submittedName>
        <fullName evidence="2">Uncharacterized protein</fullName>
    </submittedName>
</protein>
<reference evidence="2" key="1">
    <citation type="submission" date="2014-09" db="EMBL/GenBank/DDBJ databases">
        <authorList>
            <person name="Magalhaes I.L.F."/>
            <person name="Oliveira U."/>
            <person name="Santos F.R."/>
            <person name="Vidigal T.H.D.A."/>
            <person name="Brescovit A.D."/>
            <person name="Santos A.J."/>
        </authorList>
    </citation>
    <scope>NUCLEOTIDE SEQUENCE</scope>
    <source>
        <tissue evidence="2">Shoot tissue taken approximately 20 cm above the soil surface</tissue>
    </source>
</reference>
<evidence type="ECO:0000256" key="1">
    <source>
        <dbReference type="SAM" id="MobiDB-lite"/>
    </source>
</evidence>
<sequence>MEVGIIPAISPPARVRQPVHCPSSQFRPSSTYVTPNPIEKQNKNNPSRKQREKESKSSIYPYKKATGSGLDPSKLVVQPWRVASLVLAVRQQ</sequence>
<organism evidence="2">
    <name type="scientific">Arundo donax</name>
    <name type="common">Giant reed</name>
    <name type="synonym">Donax arundinaceus</name>
    <dbReference type="NCBI Taxonomy" id="35708"/>
    <lineage>
        <taxon>Eukaryota</taxon>
        <taxon>Viridiplantae</taxon>
        <taxon>Streptophyta</taxon>
        <taxon>Embryophyta</taxon>
        <taxon>Tracheophyta</taxon>
        <taxon>Spermatophyta</taxon>
        <taxon>Magnoliopsida</taxon>
        <taxon>Liliopsida</taxon>
        <taxon>Poales</taxon>
        <taxon>Poaceae</taxon>
        <taxon>PACMAD clade</taxon>
        <taxon>Arundinoideae</taxon>
        <taxon>Arundineae</taxon>
        <taxon>Arundo</taxon>
    </lineage>
</organism>
<accession>A0A0A8ZPW3</accession>
<proteinExistence type="predicted"/>
<evidence type="ECO:0000313" key="2">
    <source>
        <dbReference type="EMBL" id="JAD39713.1"/>
    </source>
</evidence>
<feature type="compositionally biased region" description="Polar residues" evidence="1">
    <location>
        <begin position="22"/>
        <end position="34"/>
    </location>
</feature>